<protein>
    <recommendedName>
        <fullName evidence="1">UPF0201 protein M0R88_05875</fullName>
    </recommendedName>
</protein>
<dbReference type="InterPro" id="IPR002739">
    <property type="entry name" value="PAB1135-like"/>
</dbReference>
<dbReference type="PANTHER" id="PTHR39652:SF1">
    <property type="entry name" value="UPF0201 PROTEIN TK1335"/>
    <property type="match status" value="1"/>
</dbReference>
<dbReference type="Pfam" id="PF01877">
    <property type="entry name" value="RNA_binding"/>
    <property type="match status" value="1"/>
</dbReference>
<dbReference type="EMBL" id="CP096658">
    <property type="protein sequence ID" value="UPW01628.1"/>
    <property type="molecule type" value="Genomic_DNA"/>
</dbReference>
<dbReference type="Gene3D" id="3.30.1440.10">
    <property type="match status" value="1"/>
</dbReference>
<keyword evidence="3" id="KW-1185">Reference proteome</keyword>
<dbReference type="Proteomes" id="UP000830434">
    <property type="component" value="Chromosome"/>
</dbReference>
<organism evidence="2 3">
    <name type="scientific">Halorussus gelatinilyticus</name>
    <dbReference type="NCBI Taxonomy" id="2937524"/>
    <lineage>
        <taxon>Archaea</taxon>
        <taxon>Methanobacteriati</taxon>
        <taxon>Methanobacteriota</taxon>
        <taxon>Stenosarchaea group</taxon>
        <taxon>Halobacteria</taxon>
        <taxon>Halobacteriales</taxon>
        <taxon>Haladaptataceae</taxon>
        <taxon>Halorussus</taxon>
    </lineage>
</organism>
<dbReference type="GeneID" id="72189364"/>
<proteinExistence type="inferred from homology"/>
<dbReference type="HAMAP" id="MF_01112">
    <property type="entry name" value="UPF0201"/>
    <property type="match status" value="1"/>
</dbReference>
<dbReference type="PANTHER" id="PTHR39652">
    <property type="entry name" value="UPF0201 PROTEIN TK1335"/>
    <property type="match status" value="1"/>
</dbReference>
<dbReference type="RefSeq" id="WP_248656026.1">
    <property type="nucleotide sequence ID" value="NZ_CP096658.1"/>
</dbReference>
<accession>A0A8U0ILI4</accession>
<sequence length="139" mass="15459">MIYSIDVQITAPVEDTEIADRVGTAIANVFPGAEPEEQHGEVVAEVHSLDHFSELLHRQEILDTARGEFFESQRGDTFSFDLKKQAAFEGVVNFAVGTPDELGDIHVRVRVEQPTVEEFVDHIAPPTEEGKPITPDDFE</sequence>
<evidence type="ECO:0000313" key="2">
    <source>
        <dbReference type="EMBL" id="UPW01628.1"/>
    </source>
</evidence>
<dbReference type="InterPro" id="IPR022803">
    <property type="entry name" value="Ribosomal_uL5_dom_sf"/>
</dbReference>
<evidence type="ECO:0000313" key="3">
    <source>
        <dbReference type="Proteomes" id="UP000830434"/>
    </source>
</evidence>
<gene>
    <name evidence="2" type="ORF">M0R88_05875</name>
</gene>
<evidence type="ECO:0000256" key="1">
    <source>
        <dbReference type="HAMAP-Rule" id="MF_01112"/>
    </source>
</evidence>
<dbReference type="SUPFAM" id="SSF55282">
    <property type="entry name" value="RL5-like"/>
    <property type="match status" value="1"/>
</dbReference>
<name>A0A8U0ILI4_9EURY</name>
<dbReference type="KEGG" id="haxz:M0R88_05875"/>
<comment type="similarity">
    <text evidence="1">Belongs to the UPF0201 family.</text>
</comment>
<dbReference type="AlphaFoldDB" id="A0A8U0ILI4"/>
<reference evidence="2" key="1">
    <citation type="submission" date="2022-04" db="EMBL/GenBank/DDBJ databases">
        <title>Diverse halophilic archaea isolated from saline environments.</title>
        <authorList>
            <person name="Cui H.-L."/>
        </authorList>
    </citation>
    <scope>NUCLEOTIDE SEQUENCE</scope>
    <source>
        <strain evidence="2">XZYJT40</strain>
    </source>
</reference>